<dbReference type="OrthoDB" id="5430348at2759"/>
<evidence type="ECO:0000256" key="1">
    <source>
        <dbReference type="SAM" id="MobiDB-lite"/>
    </source>
</evidence>
<name>E4ZHE8_LEPMJ</name>
<keyword evidence="3" id="KW-1185">Reference proteome</keyword>
<gene>
    <name evidence="2" type="ORF">LEMA_uP057520.1</name>
</gene>
<dbReference type="Proteomes" id="UP000002668">
    <property type="component" value="Genome"/>
</dbReference>
<evidence type="ECO:0000313" key="3">
    <source>
        <dbReference type="Proteomes" id="UP000002668"/>
    </source>
</evidence>
<dbReference type="HOGENOM" id="CLU_2638498_0_0_1"/>
<dbReference type="InParanoid" id="E4ZHE8"/>
<protein>
    <submittedName>
        <fullName evidence="2">Predicted protein</fullName>
    </submittedName>
</protein>
<evidence type="ECO:0000313" key="2">
    <source>
        <dbReference type="EMBL" id="CBX90718.1"/>
    </source>
</evidence>
<feature type="region of interest" description="Disordered" evidence="1">
    <location>
        <begin position="32"/>
        <end position="66"/>
    </location>
</feature>
<organism evidence="3">
    <name type="scientific">Leptosphaeria maculans (strain JN3 / isolate v23.1.3 / race Av1-4-5-6-7-8)</name>
    <name type="common">Blackleg fungus</name>
    <name type="synonym">Phoma lingam</name>
    <dbReference type="NCBI Taxonomy" id="985895"/>
    <lineage>
        <taxon>Eukaryota</taxon>
        <taxon>Fungi</taxon>
        <taxon>Dikarya</taxon>
        <taxon>Ascomycota</taxon>
        <taxon>Pezizomycotina</taxon>
        <taxon>Dothideomycetes</taxon>
        <taxon>Pleosporomycetidae</taxon>
        <taxon>Pleosporales</taxon>
        <taxon>Pleosporineae</taxon>
        <taxon>Leptosphaeriaceae</taxon>
        <taxon>Plenodomus</taxon>
        <taxon>Plenodomus lingam/Leptosphaeria maculans species complex</taxon>
    </lineage>
</organism>
<dbReference type="AlphaFoldDB" id="E4ZHE8"/>
<proteinExistence type="predicted"/>
<dbReference type="EMBL" id="FP929065">
    <property type="protein sequence ID" value="CBX90718.1"/>
    <property type="molecule type" value="Genomic_DNA"/>
</dbReference>
<reference evidence="3" key="1">
    <citation type="journal article" date="2011" name="Nat. Commun.">
        <title>Effector diversification within compartments of the Leptosphaeria maculans genome affected by Repeat-Induced Point mutations.</title>
        <authorList>
            <person name="Rouxel T."/>
            <person name="Grandaubert J."/>
            <person name="Hane J.K."/>
            <person name="Hoede C."/>
            <person name="van de Wouw A.P."/>
            <person name="Couloux A."/>
            <person name="Dominguez V."/>
            <person name="Anthouard V."/>
            <person name="Bally P."/>
            <person name="Bourras S."/>
            <person name="Cozijnsen A.J."/>
            <person name="Ciuffetti L.M."/>
            <person name="Degrave A."/>
            <person name="Dilmaghani A."/>
            <person name="Duret L."/>
            <person name="Fudal I."/>
            <person name="Goodwin S.B."/>
            <person name="Gout L."/>
            <person name="Glaser N."/>
            <person name="Linglin J."/>
            <person name="Kema G.H.J."/>
            <person name="Lapalu N."/>
            <person name="Lawrence C.B."/>
            <person name="May K."/>
            <person name="Meyer M."/>
            <person name="Ollivier B."/>
            <person name="Poulain J."/>
            <person name="Schoch C.L."/>
            <person name="Simon A."/>
            <person name="Spatafora J.W."/>
            <person name="Stachowiak A."/>
            <person name="Turgeon B.G."/>
            <person name="Tyler B.M."/>
            <person name="Vincent D."/>
            <person name="Weissenbach J."/>
            <person name="Amselem J."/>
            <person name="Quesneville H."/>
            <person name="Oliver R.P."/>
            <person name="Wincker P."/>
            <person name="Balesdent M.-H."/>
            <person name="Howlett B.J."/>
        </authorList>
    </citation>
    <scope>NUCLEOTIDE SEQUENCE [LARGE SCALE GENOMIC DNA]</scope>
    <source>
        <strain evidence="3">JN3 / isolate v23.1.3 / race Av1-4-5-6-7-8</strain>
    </source>
</reference>
<dbReference type="VEuPathDB" id="FungiDB:LEMA_uP057520.1"/>
<accession>E4ZHE8</accession>
<sequence>MNLPLYHSSYLCSTWTTFVISDERTARDPTQLNSTQLNSTQLNSTQLNSTQLNPTQPRRSSNTQQSKLELVKHSCLL</sequence>